<dbReference type="InterPro" id="IPR003439">
    <property type="entry name" value="ABC_transporter-like_ATP-bd"/>
</dbReference>
<accession>A0A098AZR3</accession>
<dbReference type="GO" id="GO:0005524">
    <property type="term" value="F:ATP binding"/>
    <property type="evidence" value="ECO:0007669"/>
    <property type="project" value="UniProtKB-KW"/>
</dbReference>
<dbReference type="CDD" id="cd03230">
    <property type="entry name" value="ABC_DR_subfamily_A"/>
    <property type="match status" value="1"/>
</dbReference>
<dbReference type="EMBL" id="LOCK01000039">
    <property type="protein sequence ID" value="KTE90511.1"/>
    <property type="molecule type" value="Genomic_DNA"/>
</dbReference>
<dbReference type="GO" id="GO:0016887">
    <property type="term" value="F:ATP hydrolysis activity"/>
    <property type="evidence" value="ECO:0007669"/>
    <property type="project" value="InterPro"/>
</dbReference>
<gene>
    <name evidence="6" type="ORF">AT727_07935</name>
    <name evidence="5" type="ORF">DPCES_1224</name>
</gene>
<dbReference type="PATRIC" id="fig|49338.4.peg.1326"/>
<evidence type="ECO:0000313" key="6">
    <source>
        <dbReference type="EMBL" id="KTE90511.1"/>
    </source>
</evidence>
<dbReference type="SUPFAM" id="SSF52540">
    <property type="entry name" value="P-loop containing nucleoside triphosphate hydrolases"/>
    <property type="match status" value="1"/>
</dbReference>
<feature type="domain" description="ABC transporter" evidence="4">
    <location>
        <begin position="5"/>
        <end position="230"/>
    </location>
</feature>
<reference evidence="5" key="1">
    <citation type="submission" date="2014-07" db="EMBL/GenBank/DDBJ databases">
        <authorList>
            <person name="Hornung V.Bastian."/>
        </authorList>
    </citation>
    <scope>NUCLEOTIDE SEQUENCE</scope>
    <source>
        <strain evidence="5">PCE-S</strain>
    </source>
</reference>
<evidence type="ECO:0000313" key="5">
    <source>
        <dbReference type="EMBL" id="CDX01111.1"/>
    </source>
</evidence>
<sequence length="282" mass="32174">MENVLETKNLSKRYQEFELKNVSFSLPKGCIMGLVGENGAGKSTTIKLLLNLIRRDGGEVKILGKDNLNHEKEIKEDIGVVFDESNFPDNMNAADISLVMNNIYRNWDQKLFDGYLRRFSLPPQKKVKDYSRGMKMKLSIAAALSHHPKFLILDEPTSGLDPMVREEILDIFLEFIQDEEHSILISSHIISDLEKIADYITFIHKGKILFSEAKDQLLEDYGILKCSHTELDQLDKGLIMGYRKNQFGVEALVKRKKLKGKFLIDSAGIEDIMLFYSRGVGK</sequence>
<dbReference type="InterPro" id="IPR027417">
    <property type="entry name" value="P-loop_NTPase"/>
</dbReference>
<evidence type="ECO:0000256" key="2">
    <source>
        <dbReference type="ARBA" id="ARBA00022741"/>
    </source>
</evidence>
<dbReference type="PROSITE" id="PS50893">
    <property type="entry name" value="ABC_TRANSPORTER_2"/>
    <property type="match status" value="1"/>
</dbReference>
<dbReference type="InterPro" id="IPR003593">
    <property type="entry name" value="AAA+_ATPase"/>
</dbReference>
<reference evidence="6 7" key="2">
    <citation type="submission" date="2015-12" db="EMBL/GenBank/DDBJ databases">
        <title>Draft Genome Sequence of Desulfitobacterium hafniense Strain DH, a Sulfate-reducing Bacterium Isolated from Paddy Soils.</title>
        <authorList>
            <person name="Bao P."/>
            <person name="Zhang X."/>
            <person name="Li G."/>
        </authorList>
    </citation>
    <scope>NUCLEOTIDE SEQUENCE [LARGE SCALE GENOMIC DNA]</scope>
    <source>
        <strain evidence="6 7">DH</strain>
    </source>
</reference>
<dbReference type="AlphaFoldDB" id="A0A098AZR3"/>
<keyword evidence="3" id="KW-0067">ATP-binding</keyword>
<dbReference type="Proteomes" id="UP000054623">
    <property type="component" value="Unassembled WGS sequence"/>
</dbReference>
<proteinExistence type="predicted"/>
<evidence type="ECO:0000256" key="1">
    <source>
        <dbReference type="ARBA" id="ARBA00022448"/>
    </source>
</evidence>
<name>A0A098AZR3_DESHA</name>
<keyword evidence="2" id="KW-0547">Nucleotide-binding</keyword>
<protein>
    <submittedName>
        <fullName evidence="5 6">ABC transporter</fullName>
    </submittedName>
</protein>
<dbReference type="PANTHER" id="PTHR42939">
    <property type="entry name" value="ABC TRANSPORTER ATP-BINDING PROTEIN ALBC-RELATED"/>
    <property type="match status" value="1"/>
</dbReference>
<evidence type="ECO:0000313" key="7">
    <source>
        <dbReference type="Proteomes" id="UP000054623"/>
    </source>
</evidence>
<dbReference type="OrthoDB" id="9804819at2"/>
<organism evidence="5">
    <name type="scientific">Desulfitobacterium hafniense</name>
    <name type="common">Desulfitobacterium frappieri</name>
    <dbReference type="NCBI Taxonomy" id="49338"/>
    <lineage>
        <taxon>Bacteria</taxon>
        <taxon>Bacillati</taxon>
        <taxon>Bacillota</taxon>
        <taxon>Clostridia</taxon>
        <taxon>Eubacteriales</taxon>
        <taxon>Desulfitobacteriaceae</taxon>
        <taxon>Desulfitobacterium</taxon>
    </lineage>
</organism>
<dbReference type="SMART" id="SM00382">
    <property type="entry name" value="AAA"/>
    <property type="match status" value="1"/>
</dbReference>
<evidence type="ECO:0000256" key="3">
    <source>
        <dbReference type="ARBA" id="ARBA00022840"/>
    </source>
</evidence>
<keyword evidence="1" id="KW-0813">Transport</keyword>
<dbReference type="Pfam" id="PF00005">
    <property type="entry name" value="ABC_tran"/>
    <property type="match status" value="1"/>
</dbReference>
<dbReference type="PANTHER" id="PTHR42939:SF3">
    <property type="entry name" value="ABC TRANSPORTER ATP-BINDING COMPONENT"/>
    <property type="match status" value="1"/>
</dbReference>
<evidence type="ECO:0000259" key="4">
    <source>
        <dbReference type="PROSITE" id="PS50893"/>
    </source>
</evidence>
<dbReference type="RefSeq" id="WP_015943957.1">
    <property type="nucleotide sequence ID" value="NZ_JAYFNZ010000003.1"/>
</dbReference>
<dbReference type="InterPro" id="IPR051782">
    <property type="entry name" value="ABC_Transporter_VariousFunc"/>
</dbReference>
<dbReference type="Gene3D" id="3.40.50.300">
    <property type="entry name" value="P-loop containing nucleotide triphosphate hydrolases"/>
    <property type="match status" value="1"/>
</dbReference>
<dbReference type="EMBL" id="LK996017">
    <property type="protein sequence ID" value="CDX01111.1"/>
    <property type="molecule type" value="Genomic_DNA"/>
</dbReference>